<dbReference type="RefSeq" id="WP_122201579.1">
    <property type="nucleotide sequence ID" value="NZ_CABJFV010000007.1"/>
</dbReference>
<dbReference type="SUPFAM" id="SSF56935">
    <property type="entry name" value="Porins"/>
    <property type="match status" value="1"/>
</dbReference>
<keyword evidence="1" id="KW-0732">Signal</keyword>
<organism evidence="2 3">
    <name type="scientific">Bacteroides nordii</name>
    <dbReference type="NCBI Taxonomy" id="291645"/>
    <lineage>
        <taxon>Bacteria</taxon>
        <taxon>Pseudomonadati</taxon>
        <taxon>Bacteroidota</taxon>
        <taxon>Bacteroidia</taxon>
        <taxon>Bacteroidales</taxon>
        <taxon>Bacteroidaceae</taxon>
        <taxon>Bacteroides</taxon>
    </lineage>
</organism>
<accession>A0A413VN96</accession>
<evidence type="ECO:0000313" key="2">
    <source>
        <dbReference type="EMBL" id="RHB35065.1"/>
    </source>
</evidence>
<reference evidence="2 3" key="1">
    <citation type="submission" date="2018-08" db="EMBL/GenBank/DDBJ databases">
        <title>A genome reference for cultivated species of the human gut microbiota.</title>
        <authorList>
            <person name="Zou Y."/>
            <person name="Xue W."/>
            <person name="Luo G."/>
        </authorList>
    </citation>
    <scope>NUCLEOTIDE SEQUENCE [LARGE SCALE GENOMIC DNA]</scope>
    <source>
        <strain evidence="2 3">AM40-30BH</strain>
    </source>
</reference>
<dbReference type="AlphaFoldDB" id="A0A413VN96"/>
<protein>
    <recommendedName>
        <fullName evidence="4">TonB-dependent receptor plug domain-containing protein</fullName>
    </recommendedName>
</protein>
<feature type="chain" id="PRO_5019325575" description="TonB-dependent receptor plug domain-containing protein" evidence="1">
    <location>
        <begin position="23"/>
        <end position="878"/>
    </location>
</feature>
<dbReference type="Proteomes" id="UP000284379">
    <property type="component" value="Unassembled WGS sequence"/>
</dbReference>
<comment type="caution">
    <text evidence="2">The sequence shown here is derived from an EMBL/GenBank/DDBJ whole genome shotgun (WGS) entry which is preliminary data.</text>
</comment>
<dbReference type="Gene3D" id="2.170.130.10">
    <property type="entry name" value="TonB-dependent receptor, plug domain"/>
    <property type="match status" value="1"/>
</dbReference>
<sequence length="878" mass="99298">MKCNLFVSIFLLFSITSNYLNSQNLKEQVGNYFSILNNYPQEKLYLHLDKPYYAASERIYWKGYLINAISHAPHTGSNFIYVELINNNNQILNKFKIKRKNGSFHGSILLPVNIPIGNYYLRAYTQWMMNAGEEYFYFHKFRVGNLLDRSIQTSIRYEEGNREGYCTVVIRFTNEQNKPLPDIRVENWIVVEQKKEKRYLRKTNANGEIYFDMVNSHGSKSTIEVAFKDSPYQYNKIFQVPLLGDMKHKFALSFFPEGGDLLDGCNQRIAFKAQQSDGNSCELQGYLLNNSGDTISAIRTEHDGMGIIAFTPSANEKYKVIASRDSSLYREFYLPEVKTKGTQLSVYHRKGIIRYNILKARYNQWQDTLYLVGHTRGNYSFFLPLTTDNTSGRFSDSELKEGITELLLVDGTGTVLSRRLVFKSPDIQVNFAIKPFPTLTQQRKLIETPLCITDKTGSPIQTSLSVSLTDRNIVIPDSLANDIRSTFLLTSELKGYIENPGYYFTTESLSTGHHVELLLLTHGWSRFSHANIARPPTIQVDHLMEVKQVITGKATKLLGGKAKKCPVVLIAPKQKISSISYTNEEGRFAFRDIEYCDTVTFVVQARSKAGRATVFLEIDSTAHFQPNNPFLGASEESSKYLEYDQIIRNAYLSEGGMQAIHLQEVTVVASKRDGSIGDYAGVSDSRVSGKRLADLKYIAGNGSAFDLLGKLSGTQVMGNNVRIFGRKHPPIILINEMQCLCEEGVIILNNLDANDIEAFELLKPESSTLYFGKQAKGGAIIVTLKPDAKLRSPSPGLALFTSLGYHESAEFYHPVYQTPEQKENEKSDIRTTVYWNPNLQTDENGKATIRFYTPDNLIDPHLIIEGVSANGHIIRLEK</sequence>
<proteinExistence type="predicted"/>
<name>A0A413VN96_9BACE</name>
<evidence type="ECO:0000313" key="3">
    <source>
        <dbReference type="Proteomes" id="UP000284379"/>
    </source>
</evidence>
<dbReference type="EMBL" id="QSGO01000007">
    <property type="protein sequence ID" value="RHB35065.1"/>
    <property type="molecule type" value="Genomic_DNA"/>
</dbReference>
<evidence type="ECO:0000256" key="1">
    <source>
        <dbReference type="SAM" id="SignalP"/>
    </source>
</evidence>
<dbReference type="InterPro" id="IPR037066">
    <property type="entry name" value="Plug_dom_sf"/>
</dbReference>
<evidence type="ECO:0008006" key="4">
    <source>
        <dbReference type="Google" id="ProtNLM"/>
    </source>
</evidence>
<feature type="signal peptide" evidence="1">
    <location>
        <begin position="1"/>
        <end position="22"/>
    </location>
</feature>
<dbReference type="Gene3D" id="2.60.40.1930">
    <property type="match status" value="1"/>
</dbReference>
<gene>
    <name evidence="2" type="ORF">DW888_11515</name>
</gene>